<proteinExistence type="predicted"/>
<dbReference type="EMBL" id="FXAG01000010">
    <property type="protein sequence ID" value="SMF24710.1"/>
    <property type="molecule type" value="Genomic_DNA"/>
</dbReference>
<organism evidence="1 2">
    <name type="scientific">Pseudogulbenkiania subflava DSM 22618</name>
    <dbReference type="NCBI Taxonomy" id="1123014"/>
    <lineage>
        <taxon>Bacteria</taxon>
        <taxon>Pseudomonadati</taxon>
        <taxon>Pseudomonadota</taxon>
        <taxon>Betaproteobacteria</taxon>
        <taxon>Neisseriales</taxon>
        <taxon>Chromobacteriaceae</taxon>
        <taxon>Pseudogulbenkiania</taxon>
    </lineage>
</organism>
<dbReference type="Proteomes" id="UP000192920">
    <property type="component" value="Unassembled WGS sequence"/>
</dbReference>
<keyword evidence="2" id="KW-1185">Reference proteome</keyword>
<evidence type="ECO:0000313" key="2">
    <source>
        <dbReference type="Proteomes" id="UP000192920"/>
    </source>
</evidence>
<dbReference type="RefSeq" id="WP_085276372.1">
    <property type="nucleotide sequence ID" value="NZ_FXAG01000010.1"/>
</dbReference>
<protein>
    <submittedName>
        <fullName evidence="1">Uncharacterized protein</fullName>
    </submittedName>
</protein>
<evidence type="ECO:0000313" key="1">
    <source>
        <dbReference type="EMBL" id="SMF24710.1"/>
    </source>
</evidence>
<sequence>MSSNAIFFGWNRSLPGRERLSAEHFQEFVQYLAALQLRGSIDGFEPVFLEPHGGDLNGFILIRGEQAKLDALQASDDWVTHMTRAMLHLDGSGVARALTGDLVHGRMALWTGLIPSS</sequence>
<accession>A0A1Y6BRP0</accession>
<name>A0A1Y6BRP0_9NEIS</name>
<gene>
    <name evidence="1" type="ORF">SAMN02745746_02113</name>
</gene>
<dbReference type="AlphaFoldDB" id="A0A1Y6BRP0"/>
<reference evidence="2" key="1">
    <citation type="submission" date="2017-04" db="EMBL/GenBank/DDBJ databases">
        <authorList>
            <person name="Varghese N."/>
            <person name="Submissions S."/>
        </authorList>
    </citation>
    <scope>NUCLEOTIDE SEQUENCE [LARGE SCALE GENOMIC DNA]</scope>
    <source>
        <strain evidence="2">DSM 22618</strain>
    </source>
</reference>